<sequence>MIVDRIDGLRVRFYSAATAGSRRDLLDPLTWSMSSPHLRPGRCGVATPALARTDHGPAIDMHSNQCCDATTDGEPYSSSSLVPPLAIFLFLHFLDQNA</sequence>
<name>A0A016SXA2_9BILA</name>
<reference evidence="2" key="1">
    <citation type="journal article" date="2015" name="Nat. Genet.">
        <title>The genome and transcriptome of the zoonotic hookworm Ancylostoma ceylanicum identify infection-specific gene families.</title>
        <authorList>
            <person name="Schwarz E.M."/>
            <person name="Hu Y."/>
            <person name="Antoshechkin I."/>
            <person name="Miller M.M."/>
            <person name="Sternberg P.W."/>
            <person name="Aroian R.V."/>
        </authorList>
    </citation>
    <scope>NUCLEOTIDE SEQUENCE</scope>
    <source>
        <strain evidence="2">HY135</strain>
    </source>
</reference>
<proteinExistence type="predicted"/>
<accession>A0A016SXA2</accession>
<evidence type="ECO:0000313" key="2">
    <source>
        <dbReference type="Proteomes" id="UP000024635"/>
    </source>
</evidence>
<evidence type="ECO:0000313" key="1">
    <source>
        <dbReference type="EMBL" id="EYB94996.1"/>
    </source>
</evidence>
<dbReference type="Proteomes" id="UP000024635">
    <property type="component" value="Unassembled WGS sequence"/>
</dbReference>
<dbReference type="AlphaFoldDB" id="A0A016SXA2"/>
<protein>
    <submittedName>
        <fullName evidence="1">Uncharacterized protein</fullName>
    </submittedName>
</protein>
<keyword evidence="2" id="KW-1185">Reference proteome</keyword>
<gene>
    <name evidence="1" type="primary">Acey_s0165.g5</name>
    <name evidence="1" type="ORF">Y032_0165g5</name>
</gene>
<dbReference type="EMBL" id="JARK01001501">
    <property type="protein sequence ID" value="EYB94996.1"/>
    <property type="molecule type" value="Genomic_DNA"/>
</dbReference>
<comment type="caution">
    <text evidence="1">The sequence shown here is derived from an EMBL/GenBank/DDBJ whole genome shotgun (WGS) entry which is preliminary data.</text>
</comment>
<organism evidence="1 2">
    <name type="scientific">Ancylostoma ceylanicum</name>
    <dbReference type="NCBI Taxonomy" id="53326"/>
    <lineage>
        <taxon>Eukaryota</taxon>
        <taxon>Metazoa</taxon>
        <taxon>Ecdysozoa</taxon>
        <taxon>Nematoda</taxon>
        <taxon>Chromadorea</taxon>
        <taxon>Rhabditida</taxon>
        <taxon>Rhabditina</taxon>
        <taxon>Rhabditomorpha</taxon>
        <taxon>Strongyloidea</taxon>
        <taxon>Ancylostomatidae</taxon>
        <taxon>Ancylostomatinae</taxon>
        <taxon>Ancylostoma</taxon>
    </lineage>
</organism>